<reference evidence="2 3" key="1">
    <citation type="submission" date="2020-08" db="EMBL/GenBank/DDBJ databases">
        <title>Sequencing the genomes of 1000 actinobacteria strains.</title>
        <authorList>
            <person name="Klenk H.-P."/>
        </authorList>
    </citation>
    <scope>NUCLEOTIDE SEQUENCE [LARGE SCALE GENOMIC DNA]</scope>
    <source>
        <strain evidence="2 3">DSM 46659</strain>
    </source>
</reference>
<keyword evidence="3" id="KW-1185">Reference proteome</keyword>
<accession>A0A7W9YEX9</accession>
<comment type="caution">
    <text evidence="2">The sequence shown here is derived from an EMBL/GenBank/DDBJ whole genome shotgun (WGS) entry which is preliminary data.</text>
</comment>
<evidence type="ECO:0000313" key="2">
    <source>
        <dbReference type="EMBL" id="MBB6170857.1"/>
    </source>
</evidence>
<proteinExistence type="predicted"/>
<feature type="region of interest" description="Disordered" evidence="1">
    <location>
        <begin position="1"/>
        <end position="34"/>
    </location>
</feature>
<dbReference type="Proteomes" id="UP000546642">
    <property type="component" value="Unassembled WGS sequence"/>
</dbReference>
<protein>
    <submittedName>
        <fullName evidence="2">Uncharacterized protein</fullName>
    </submittedName>
</protein>
<sequence>MGGRPRRAEEPEGERMIGARAGVSAIGRERGEAR</sequence>
<evidence type="ECO:0000313" key="3">
    <source>
        <dbReference type="Proteomes" id="UP000546642"/>
    </source>
</evidence>
<dbReference type="AlphaFoldDB" id="A0A7W9YEX9"/>
<feature type="compositionally biased region" description="Basic and acidic residues" evidence="1">
    <location>
        <begin position="1"/>
        <end position="17"/>
    </location>
</feature>
<gene>
    <name evidence="2" type="ORF">HNR23_000917</name>
</gene>
<organism evidence="2 3">
    <name type="scientific">Nocardiopsis mwathae</name>
    <dbReference type="NCBI Taxonomy" id="1472723"/>
    <lineage>
        <taxon>Bacteria</taxon>
        <taxon>Bacillati</taxon>
        <taxon>Actinomycetota</taxon>
        <taxon>Actinomycetes</taxon>
        <taxon>Streptosporangiales</taxon>
        <taxon>Nocardiopsidaceae</taxon>
        <taxon>Nocardiopsis</taxon>
    </lineage>
</organism>
<evidence type="ECO:0000256" key="1">
    <source>
        <dbReference type="SAM" id="MobiDB-lite"/>
    </source>
</evidence>
<dbReference type="EMBL" id="JACHDS010000001">
    <property type="protein sequence ID" value="MBB6170857.1"/>
    <property type="molecule type" value="Genomic_DNA"/>
</dbReference>
<name>A0A7W9YEX9_9ACTN</name>